<evidence type="ECO:0000256" key="2">
    <source>
        <dbReference type="SAM" id="Phobius"/>
    </source>
</evidence>
<feature type="transmembrane region" description="Helical" evidence="2">
    <location>
        <begin position="753"/>
        <end position="777"/>
    </location>
</feature>
<accession>A0A9P1FRP2</accession>
<dbReference type="OrthoDB" id="425934at2759"/>
<name>A0A9P1FRP2_9DINO</name>
<dbReference type="EMBL" id="CAMXCT010001007">
    <property type="protein sequence ID" value="CAI3985671.1"/>
    <property type="molecule type" value="Genomic_DNA"/>
</dbReference>
<keyword evidence="2" id="KW-0472">Membrane</keyword>
<feature type="transmembrane region" description="Helical" evidence="2">
    <location>
        <begin position="985"/>
        <end position="1002"/>
    </location>
</feature>
<organism evidence="4">
    <name type="scientific">Cladocopium goreaui</name>
    <dbReference type="NCBI Taxonomy" id="2562237"/>
    <lineage>
        <taxon>Eukaryota</taxon>
        <taxon>Sar</taxon>
        <taxon>Alveolata</taxon>
        <taxon>Dinophyceae</taxon>
        <taxon>Suessiales</taxon>
        <taxon>Symbiodiniaceae</taxon>
        <taxon>Cladocopium</taxon>
    </lineage>
</organism>
<feature type="region of interest" description="Disordered" evidence="1">
    <location>
        <begin position="1099"/>
        <end position="1144"/>
    </location>
</feature>
<dbReference type="EMBL" id="CAMXCT030001007">
    <property type="protein sequence ID" value="CAL4772983.1"/>
    <property type="molecule type" value="Genomic_DNA"/>
</dbReference>
<reference evidence="4" key="1">
    <citation type="submission" date="2022-10" db="EMBL/GenBank/DDBJ databases">
        <authorList>
            <person name="Chen Y."/>
            <person name="Dougan E. K."/>
            <person name="Chan C."/>
            <person name="Rhodes N."/>
            <person name="Thang M."/>
        </authorList>
    </citation>
    <scope>NUCLEOTIDE SEQUENCE</scope>
</reference>
<feature type="compositionally biased region" description="Acidic residues" evidence="1">
    <location>
        <begin position="1124"/>
        <end position="1136"/>
    </location>
</feature>
<comment type="caution">
    <text evidence="4">The sequence shown here is derived from an EMBL/GenBank/DDBJ whole genome shotgun (WGS) entry which is preliminary data.</text>
</comment>
<gene>
    <name evidence="4" type="ORF">C1SCF055_LOCUS13096</name>
</gene>
<dbReference type="InterPro" id="IPR013103">
    <property type="entry name" value="RVT_2"/>
</dbReference>
<keyword evidence="2" id="KW-1133">Transmembrane helix</keyword>
<evidence type="ECO:0000313" key="6">
    <source>
        <dbReference type="EMBL" id="CAL4772983.1"/>
    </source>
</evidence>
<dbReference type="Pfam" id="PF07727">
    <property type="entry name" value="RVT_2"/>
    <property type="match status" value="1"/>
</dbReference>
<evidence type="ECO:0000313" key="4">
    <source>
        <dbReference type="EMBL" id="CAI3985671.1"/>
    </source>
</evidence>
<keyword evidence="7" id="KW-1185">Reference proteome</keyword>
<evidence type="ECO:0000256" key="1">
    <source>
        <dbReference type="SAM" id="MobiDB-lite"/>
    </source>
</evidence>
<dbReference type="EMBL" id="CAMXCT020001007">
    <property type="protein sequence ID" value="CAL1139046.1"/>
    <property type="molecule type" value="Genomic_DNA"/>
</dbReference>
<feature type="compositionally biased region" description="Polar residues" evidence="1">
    <location>
        <begin position="1112"/>
        <end position="1121"/>
    </location>
</feature>
<feature type="domain" description="Reverse transcriptase Ty1/copia-type" evidence="3">
    <location>
        <begin position="311"/>
        <end position="507"/>
    </location>
</feature>
<feature type="transmembrane region" description="Helical" evidence="2">
    <location>
        <begin position="920"/>
        <end position="941"/>
    </location>
</feature>
<evidence type="ECO:0000259" key="3">
    <source>
        <dbReference type="Pfam" id="PF07727"/>
    </source>
</evidence>
<evidence type="ECO:0000313" key="5">
    <source>
        <dbReference type="EMBL" id="CAL1139046.1"/>
    </source>
</evidence>
<feature type="transmembrane region" description="Helical" evidence="2">
    <location>
        <begin position="953"/>
        <end position="973"/>
    </location>
</feature>
<feature type="transmembrane region" description="Helical" evidence="2">
    <location>
        <begin position="1158"/>
        <end position="1181"/>
    </location>
</feature>
<protein>
    <submittedName>
        <fullName evidence="6">Retrovirus-related Pol polyprotein from transposon TNT 1-94</fullName>
    </submittedName>
</protein>
<dbReference type="Proteomes" id="UP001152797">
    <property type="component" value="Unassembled WGS sequence"/>
</dbReference>
<proteinExistence type="predicted"/>
<reference evidence="5" key="2">
    <citation type="submission" date="2024-04" db="EMBL/GenBank/DDBJ databases">
        <authorList>
            <person name="Chen Y."/>
            <person name="Shah S."/>
            <person name="Dougan E. K."/>
            <person name="Thang M."/>
            <person name="Chan C."/>
        </authorList>
    </citation>
    <scope>NUCLEOTIDE SEQUENCE [LARGE SCALE GENOMIC DNA]</scope>
</reference>
<keyword evidence="2" id="KW-0812">Transmembrane</keyword>
<evidence type="ECO:0000313" key="7">
    <source>
        <dbReference type="Proteomes" id="UP001152797"/>
    </source>
</evidence>
<sequence>MPLLSLENITLSSARHVTISPHEPGEGANPMEGRRSWRFRNTGARIEGPIASFPAAVDVGVGDIGLFQAIRSDVDVDADSKALRNINRSYLNTKENVEKRQKGENHLSLCIERYRRQTKKKRCFLHEHPAGADSWDEEEMQRLQQEPDVFTVADLTCAWGMSIHAKRKGSGLVYKNTKWATNSPEIAAVLDQHCRNRRGGPIHRHVALIGGLAKLAEAYPDELVVSVLEGLRRQMKADGSLSSIEMYASGPDPTEHLFPEESHQAVDEELEKYYDDISGEELPANLVRDARQEEIQWINKIGLYTKVPRSVAQQRGKTVLPVRWVDVNKGDRSRMKLRSRIVGKELKARTKESLLAHELFSATPPWELVKSLFSLLVTDLPQHVGGGHEMCIGVFDISRAHFMPKCHRELYVEIPAEDRGPGEEVYVGRLNRGMYGFRDASNAWMKDWQELLAEGGYQVGVANPASFFNEAEFSRGAVHGDDFYVLGPVAAIDKMKELLGSKYQMRESNCLGFTDGCVREATVLNRIVTLGFEDGRRFVQIEPDRRHVEAVGMKLDGSNGVTTPSVRQTDASADSLKSSPLLSAADASRYRLARFLIYKPDKSLVFRQQSMPDALQIYVDSDFAGSRTDRKSTTGMVQTFGTHMIKASSNSQSVVGLNVSESEFYTLVHGASHGLGLQAYFLDIGIKVGLVILSDSTCAKSFASRGLGKQRHVMTRFLWWQQVVVYLLVIAIELTGAGCCLCKGRIPPGAPPWMVAAGVLAICSCISYLFLALWFGLHAFVAAQAYKVRILTQLVRLPIPSWTHMEAARTYGSDYESMGTTQMLRVPVVTGSQERFVTQQGGDARPVDPWGLERSAEDTPELQADVNNAVEKQRHVFLIREAAKFFNTYDAFCRVSMSAGTSSLATFFCFYCLAYVCTELAAPVAAWAGMFVFCGITLLLLRTDQILSARNYFVGSIFLFFSPVFCAVVTFISSKHVGNPGNIEYLVPIGLFLKGCWFLYYLHVFHCREHQTGAVLPRSFRAVLYVDPFGWAKHTRQWFNRWKIGTSGPQNNVGSYNTRNKLPATQLAGARRPLRPEDARHEVPAVQLGPLVANPADLGEEEDEDVHRASSMRPTSFLPNTQEQADDQDPDAEGQDEQEHGHETATGQLASLQPWRAFFFNTVLLAVMWWCASFVAFYDVWIDLPEFTKSRYGLKPGEVARMATLLGEKVETGWGNLTWQPHGFACDGSVFAVAGRDGLGRSAILQGEMQKGSALHFELAPHCSSLAQIQDLAVRCHQHCDAVVMPLKGQQLVSCPLLAKNWSSSGLARPLAVSWLEDRGGAPLEEHQGLRHLLHPEEMSAISTAPCPVLDGKTDEDCLVVGTTARRLVQLARGRQMQDSDDIWLPRRLLQRSGEEPLGPGAFAAFGKKYLGVLQKDANSIAVLDLSAGGRTVGQWSLPRPSEAKDDAGFSGLCASDEALFALQAGPAPSVWRFPHPLGRV</sequence>